<dbReference type="RefSeq" id="WP_076733730.1">
    <property type="nucleotide sequence ID" value="NZ_CP019352.1"/>
</dbReference>
<proteinExistence type="inferred from homology"/>
<evidence type="ECO:0000256" key="1">
    <source>
        <dbReference type="ARBA" id="ARBA00007198"/>
    </source>
</evidence>
<evidence type="ECO:0008006" key="5">
    <source>
        <dbReference type="Google" id="ProtNLM"/>
    </source>
</evidence>
<dbReference type="AlphaFoldDB" id="A0AAC9LLC8"/>
<evidence type="ECO:0000313" key="4">
    <source>
        <dbReference type="Proteomes" id="UP000187506"/>
    </source>
</evidence>
<name>A0AAC9LLC8_9FLAO</name>
<dbReference type="SUPFAM" id="SSF52833">
    <property type="entry name" value="Thioredoxin-like"/>
    <property type="match status" value="1"/>
</dbReference>
<sequence length="136" mass="15436">MNTMVTNEKETVLYYNSETSLGKQSLPYTESSQQSIKTIDVSKTKITGTEWANITSKLNITISELVDQDHPDYKKNYGDAVNLSEDDWIKILTANPETLSYSILVVNKDFHLIKSPSQIAKLLEKEDSNFDARNKD</sequence>
<gene>
    <name evidence="3" type="ORF">BWR22_11055</name>
</gene>
<dbReference type="Gene3D" id="3.40.30.10">
    <property type="entry name" value="Glutaredoxin"/>
    <property type="match status" value="1"/>
</dbReference>
<dbReference type="InterPro" id="IPR006660">
    <property type="entry name" value="Arsenate_reductase-like"/>
</dbReference>
<dbReference type="KEGG" id="lvn:BWR22_11055"/>
<reference evidence="3 4" key="1">
    <citation type="submission" date="2017-01" db="EMBL/GenBank/DDBJ databases">
        <title>Complete genome of Lacinutrix venerupis DOK2-8 isolated from seawater in Dokdo.</title>
        <authorList>
            <person name="Chi W.-J."/>
            <person name="Kim J.H."/>
        </authorList>
    </citation>
    <scope>NUCLEOTIDE SEQUENCE [LARGE SCALE GENOMIC DNA]</scope>
    <source>
        <strain evidence="3 4">DOK2-8</strain>
    </source>
</reference>
<comment type="similarity">
    <text evidence="1 2">Belongs to the ArsC family.</text>
</comment>
<dbReference type="Proteomes" id="UP000187506">
    <property type="component" value="Chromosome"/>
</dbReference>
<evidence type="ECO:0000256" key="2">
    <source>
        <dbReference type="PROSITE-ProRule" id="PRU01282"/>
    </source>
</evidence>
<protein>
    <recommendedName>
        <fullName evidence="5">Arsenate reductase-like glutaredoxin family protein</fullName>
    </recommendedName>
</protein>
<accession>A0AAC9LLC8</accession>
<dbReference type="EMBL" id="CP019352">
    <property type="protein sequence ID" value="APY00826.1"/>
    <property type="molecule type" value="Genomic_DNA"/>
</dbReference>
<evidence type="ECO:0000313" key="3">
    <source>
        <dbReference type="EMBL" id="APY00826.1"/>
    </source>
</evidence>
<dbReference type="InterPro" id="IPR036249">
    <property type="entry name" value="Thioredoxin-like_sf"/>
</dbReference>
<organism evidence="3 4">
    <name type="scientific">Lacinutrix venerupis</name>
    <dbReference type="NCBI Taxonomy" id="1486034"/>
    <lineage>
        <taxon>Bacteria</taxon>
        <taxon>Pseudomonadati</taxon>
        <taxon>Bacteroidota</taxon>
        <taxon>Flavobacteriia</taxon>
        <taxon>Flavobacteriales</taxon>
        <taxon>Flavobacteriaceae</taxon>
        <taxon>Lacinutrix</taxon>
    </lineage>
</organism>
<keyword evidence="4" id="KW-1185">Reference proteome</keyword>
<dbReference type="PROSITE" id="PS51353">
    <property type="entry name" value="ARSC"/>
    <property type="match status" value="1"/>
</dbReference>